<sequence length="40" mass="4321">MTGQNGDDAVCNADDCDWRKIAGATPSPDVRQVIRCAEIK</sequence>
<dbReference type="PATRIC" id="fig|595434.4.peg.6274"/>
<dbReference type="EMBL" id="LECT01000054">
    <property type="protein sequence ID" value="KLU01439.1"/>
    <property type="molecule type" value="Genomic_DNA"/>
</dbReference>
<keyword evidence="2" id="KW-1185">Reference proteome</keyword>
<reference evidence="1" key="1">
    <citation type="submission" date="2015-05" db="EMBL/GenBank/DDBJ databases">
        <title>Permanent draft genome of Rhodopirellula islandicus K833.</title>
        <authorList>
            <person name="Kizina J."/>
            <person name="Richter M."/>
            <person name="Glockner F.O."/>
            <person name="Harder J."/>
        </authorList>
    </citation>
    <scope>NUCLEOTIDE SEQUENCE [LARGE SCALE GENOMIC DNA]</scope>
    <source>
        <strain evidence="1">K833</strain>
    </source>
</reference>
<dbReference type="AlphaFoldDB" id="A0A0J1E7J6"/>
<accession>A0A0J1E7J6</accession>
<comment type="caution">
    <text evidence="1">The sequence shown here is derived from an EMBL/GenBank/DDBJ whole genome shotgun (WGS) entry which is preliminary data.</text>
</comment>
<evidence type="ECO:0000313" key="1">
    <source>
        <dbReference type="EMBL" id="KLU01439.1"/>
    </source>
</evidence>
<organism evidence="1 2">
    <name type="scientific">Rhodopirellula islandica</name>
    <dbReference type="NCBI Taxonomy" id="595434"/>
    <lineage>
        <taxon>Bacteria</taxon>
        <taxon>Pseudomonadati</taxon>
        <taxon>Planctomycetota</taxon>
        <taxon>Planctomycetia</taxon>
        <taxon>Pirellulales</taxon>
        <taxon>Pirellulaceae</taxon>
        <taxon>Rhodopirellula</taxon>
    </lineage>
</organism>
<evidence type="ECO:0000313" key="2">
    <source>
        <dbReference type="Proteomes" id="UP000036367"/>
    </source>
</evidence>
<gene>
    <name evidence="1" type="ORF">RISK_006595</name>
</gene>
<protein>
    <submittedName>
        <fullName evidence="1">Uncharacterized protein</fullName>
    </submittedName>
</protein>
<dbReference type="STRING" id="595434.RISK_006595"/>
<dbReference type="Proteomes" id="UP000036367">
    <property type="component" value="Unassembled WGS sequence"/>
</dbReference>
<proteinExistence type="predicted"/>
<name>A0A0J1E7J6_RHOIS</name>